<feature type="domain" description="Anti-CBASS protein Acb1-like N-terminal" evidence="2">
    <location>
        <begin position="61"/>
        <end position="425"/>
    </location>
</feature>
<evidence type="ECO:0000313" key="4">
    <source>
        <dbReference type="Proteomes" id="UP000290190"/>
    </source>
</evidence>
<gene>
    <name evidence="3" type="ORF">Seszw_60</name>
</gene>
<evidence type="ECO:0000259" key="2">
    <source>
        <dbReference type="Pfam" id="PF06381"/>
    </source>
</evidence>
<evidence type="ECO:0000313" key="3">
    <source>
        <dbReference type="EMBL" id="QAY00270.1"/>
    </source>
</evidence>
<evidence type="ECO:0000256" key="1">
    <source>
        <dbReference type="SAM" id="MobiDB-lite"/>
    </source>
</evidence>
<feature type="region of interest" description="Disordered" evidence="1">
    <location>
        <begin position="450"/>
        <end position="474"/>
    </location>
</feature>
<dbReference type="InterPro" id="IPR024459">
    <property type="entry name" value="Acb1-like_N"/>
</dbReference>
<proteinExistence type="predicted"/>
<dbReference type="Proteomes" id="UP000290190">
    <property type="component" value="Segment"/>
</dbReference>
<protein>
    <submittedName>
        <fullName evidence="3">Putative portal protein</fullName>
    </submittedName>
</protein>
<sequence>MSDKIAALNAYIKDRVSNNNRMIQQQRICHAGKNLDQKRAFMWKEMGYPQEINAEDFRFAYERYPLATAAVNIVLNKSWHGMPTVLEDGADDEATSPWEKSVNDILKKALPFIKDADKRNLINRYSALILQIRDGRQWSEPVDITKTRRIKDKSIVRFIPVWEEQLRVSAWNNNESSEDYGMPEMYEYQESAVEDFDSDGKPERSVQIHPDRIIILAEGSFDGSMFSGVPLLRAGFNSLIDCAKVSGSSAEGLLKNSSRQLNVSFNKDNVSAQSLAQQMQVPVDELADLLNENIEMLNSGIDAAMFSFGSDVSVLSTSMSDPEPFMYVAASQFAASVNIPLNSLLGSRSGVLASANDEQSLAMMAMQRRDGWLDYLVGSFVERLITFGIVDKAPAAGYYCKWNDLLEPTQNDKAELIVKLAQAAQSAANAGVGQILTDDEIRGFLGLEPIEMPDGYMEDDPESSSQKDDAATQE</sequence>
<accession>A0A411BF78</accession>
<reference evidence="3 4" key="1">
    <citation type="submission" date="2018-08" db="EMBL/GenBank/DDBJ databases">
        <title>SESzw_1, Complete genome sequences of 3 novel enterobacteria, Pakpunavirus like phages.</title>
        <authorList>
            <person name="Yuan S."/>
            <person name="Ma Y."/>
            <person name="Liu Q."/>
        </authorList>
    </citation>
    <scope>NUCLEOTIDE SEQUENCE [LARGE SCALE GENOMIC DNA]</scope>
</reference>
<feature type="compositionally biased region" description="Basic and acidic residues" evidence="1">
    <location>
        <begin position="465"/>
        <end position="474"/>
    </location>
</feature>
<organism evidence="3 4">
    <name type="scientific">Salmonella phage Seszw_1</name>
    <dbReference type="NCBI Taxonomy" id="2479482"/>
    <lineage>
        <taxon>Viruses</taxon>
        <taxon>Duplodnaviria</taxon>
        <taxon>Heunggongvirae</taxon>
        <taxon>Uroviricota</taxon>
        <taxon>Caudoviricetes</taxon>
        <taxon>Skatevirus</taxon>
        <taxon>Skatevirus Seszw1</taxon>
    </lineage>
</organism>
<dbReference type="Pfam" id="PF06381">
    <property type="entry name" value="Phage_portal_3"/>
    <property type="match status" value="1"/>
</dbReference>
<name>A0A411BF78_9CAUD</name>
<dbReference type="EMBL" id="MH791410">
    <property type="protein sequence ID" value="QAY00270.1"/>
    <property type="molecule type" value="Genomic_DNA"/>
</dbReference>
<keyword evidence="4" id="KW-1185">Reference proteome</keyword>